<comment type="similarity">
    <text evidence="6">In the C-terminal section; belongs to the OsmX family.</text>
</comment>
<dbReference type="EMBL" id="MWWX01000004">
    <property type="protein sequence ID" value="OZG62665.1"/>
    <property type="molecule type" value="Genomic_DNA"/>
</dbReference>
<keyword evidence="5 8" id="KW-0472">Membrane</keyword>
<dbReference type="InterPro" id="IPR007210">
    <property type="entry name" value="ABC_Gly_betaine_transp_sub-bd"/>
</dbReference>
<keyword evidence="11" id="KW-1185">Reference proteome</keyword>
<evidence type="ECO:0000313" key="11">
    <source>
        <dbReference type="Proteomes" id="UP000216352"/>
    </source>
</evidence>
<comment type="caution">
    <text evidence="10">The sequence shown here is derived from an EMBL/GenBank/DDBJ whole genome shotgun (WGS) entry which is preliminary data.</text>
</comment>
<dbReference type="SUPFAM" id="SSF161098">
    <property type="entry name" value="MetI-like"/>
    <property type="match status" value="1"/>
</dbReference>
<dbReference type="InterPro" id="IPR000515">
    <property type="entry name" value="MetI-like"/>
</dbReference>
<evidence type="ECO:0000256" key="6">
    <source>
        <dbReference type="ARBA" id="ARBA00035642"/>
    </source>
</evidence>
<comment type="similarity">
    <text evidence="8">Belongs to the binding-protein-dependent transport system permease family.</text>
</comment>
<dbReference type="Gene3D" id="1.10.3720.10">
    <property type="entry name" value="MetI-like"/>
    <property type="match status" value="1"/>
</dbReference>
<dbReference type="Proteomes" id="UP000216352">
    <property type="component" value="Unassembled WGS sequence"/>
</dbReference>
<feature type="domain" description="ABC transmembrane type-1" evidence="9">
    <location>
        <begin position="23"/>
        <end position="202"/>
    </location>
</feature>
<dbReference type="RefSeq" id="WP_205408859.1">
    <property type="nucleotide sequence ID" value="NZ_BDIS01000016.1"/>
</dbReference>
<feature type="transmembrane region" description="Helical" evidence="8">
    <location>
        <begin position="137"/>
        <end position="163"/>
    </location>
</feature>
<dbReference type="SUPFAM" id="SSF53850">
    <property type="entry name" value="Periplasmic binding protein-like II"/>
    <property type="match status" value="1"/>
</dbReference>
<dbReference type="InterPro" id="IPR051204">
    <property type="entry name" value="ABC_transp_perm/SBD"/>
</dbReference>
<comment type="subcellular location">
    <subcellularLocation>
        <location evidence="8">Cell membrane</location>
        <topology evidence="8">Multi-pass membrane protein</topology>
    </subcellularLocation>
    <subcellularLocation>
        <location evidence="1">Membrane</location>
        <topology evidence="1">Multi-pass membrane protein</topology>
    </subcellularLocation>
</comment>
<protein>
    <submittedName>
        <fullName evidence="10">ABC transporter substrate-binding protein</fullName>
    </submittedName>
</protein>
<evidence type="ECO:0000256" key="8">
    <source>
        <dbReference type="RuleBase" id="RU363032"/>
    </source>
</evidence>
<evidence type="ECO:0000256" key="5">
    <source>
        <dbReference type="ARBA" id="ARBA00023136"/>
    </source>
</evidence>
<dbReference type="STRING" id="1603886.GCA_001895165_01287"/>
<dbReference type="Gene3D" id="3.40.190.120">
    <property type="entry name" value="Osmoprotection protein (prox), domain 2"/>
    <property type="match status" value="1"/>
</dbReference>
<evidence type="ECO:0000256" key="1">
    <source>
        <dbReference type="ARBA" id="ARBA00004141"/>
    </source>
</evidence>
<reference evidence="10 11" key="1">
    <citation type="journal article" date="2017" name="BMC Genomics">
        <title>Comparative genomic and phylogenomic analyses of the Bifidobacteriaceae family.</title>
        <authorList>
            <person name="Lugli G.A."/>
            <person name="Milani C."/>
            <person name="Turroni F."/>
            <person name="Duranti S."/>
            <person name="Mancabelli L."/>
            <person name="Mangifesta M."/>
            <person name="Ferrario C."/>
            <person name="Modesto M."/>
            <person name="Mattarelli P."/>
            <person name="Jiri K."/>
            <person name="van Sinderen D."/>
            <person name="Ventura M."/>
        </authorList>
    </citation>
    <scope>NUCLEOTIDE SEQUENCE [LARGE SCALE GENOMIC DNA]</scope>
    <source>
        <strain evidence="10 11">DSM 28807</strain>
    </source>
</reference>
<evidence type="ECO:0000256" key="3">
    <source>
        <dbReference type="ARBA" id="ARBA00022692"/>
    </source>
</evidence>
<evidence type="ECO:0000313" key="10">
    <source>
        <dbReference type="EMBL" id="OZG62665.1"/>
    </source>
</evidence>
<feature type="transmembrane region" description="Helical" evidence="8">
    <location>
        <begin position="229"/>
        <end position="251"/>
    </location>
</feature>
<keyword evidence="3 8" id="KW-0812">Transmembrane</keyword>
<dbReference type="Gene3D" id="3.40.190.10">
    <property type="entry name" value="Periplasmic binding protein-like II"/>
    <property type="match status" value="1"/>
</dbReference>
<keyword evidence="2 8" id="KW-0813">Transport</keyword>
<dbReference type="CDD" id="cd06261">
    <property type="entry name" value="TM_PBP2"/>
    <property type="match status" value="1"/>
</dbReference>
<dbReference type="PANTHER" id="PTHR30177">
    <property type="entry name" value="GLYCINE BETAINE/L-PROLINE TRANSPORT SYSTEM PERMEASE PROTEIN PROW"/>
    <property type="match status" value="1"/>
</dbReference>
<comment type="similarity">
    <text evidence="7">In the N-terminal section; belongs to the binding-protein-dependent transport system permease family.</text>
</comment>
<dbReference type="GO" id="GO:0043190">
    <property type="term" value="C:ATP-binding cassette (ABC) transporter complex"/>
    <property type="evidence" value="ECO:0007669"/>
    <property type="project" value="InterPro"/>
</dbReference>
<dbReference type="InterPro" id="IPR035906">
    <property type="entry name" value="MetI-like_sf"/>
</dbReference>
<organism evidence="10 11">
    <name type="scientific">Bifidobacterium lemurum</name>
    <dbReference type="NCBI Taxonomy" id="1603886"/>
    <lineage>
        <taxon>Bacteria</taxon>
        <taxon>Bacillati</taxon>
        <taxon>Actinomycetota</taxon>
        <taxon>Actinomycetes</taxon>
        <taxon>Bifidobacteriales</taxon>
        <taxon>Bifidobacteriaceae</taxon>
        <taxon>Bifidobacterium</taxon>
    </lineage>
</organism>
<dbReference type="GO" id="GO:0022857">
    <property type="term" value="F:transmembrane transporter activity"/>
    <property type="evidence" value="ECO:0007669"/>
    <property type="project" value="InterPro"/>
</dbReference>
<evidence type="ECO:0000256" key="7">
    <source>
        <dbReference type="ARBA" id="ARBA00035652"/>
    </source>
</evidence>
<gene>
    <name evidence="10" type="ORF">BLEM_0582</name>
</gene>
<feature type="transmembrane region" description="Helical" evidence="8">
    <location>
        <begin position="71"/>
        <end position="98"/>
    </location>
</feature>
<dbReference type="PROSITE" id="PS50928">
    <property type="entry name" value="ABC_TM1"/>
    <property type="match status" value="1"/>
</dbReference>
<accession>A0A261FUP4</accession>
<dbReference type="Pfam" id="PF04069">
    <property type="entry name" value="OpuAC"/>
    <property type="match status" value="1"/>
</dbReference>
<evidence type="ECO:0000256" key="4">
    <source>
        <dbReference type="ARBA" id="ARBA00022989"/>
    </source>
</evidence>
<feature type="transmembrane region" description="Helical" evidence="8">
    <location>
        <begin position="33"/>
        <end position="51"/>
    </location>
</feature>
<feature type="transmembrane region" description="Helical" evidence="8">
    <location>
        <begin position="183"/>
        <end position="209"/>
    </location>
</feature>
<dbReference type="AlphaFoldDB" id="A0A261FUP4"/>
<dbReference type="GO" id="GO:0031460">
    <property type="term" value="P:glycine betaine transport"/>
    <property type="evidence" value="ECO:0007669"/>
    <property type="project" value="TreeGrafter"/>
</dbReference>
<proteinExistence type="inferred from homology"/>
<evidence type="ECO:0000259" key="9">
    <source>
        <dbReference type="PROSITE" id="PS50928"/>
    </source>
</evidence>
<sequence>MMDVIQSFVVVFLERREELASLLLEHMQMTSSAVLLSLIIGVPLGLAITGSKGWSTFVIGLANITQSIPSLGLLAFLVPIVGIGKPSAVLMVIVYALLPIVKNTYIGITSIDQSTIESARGIGLSDGRIMLKIKLPLAIATIMGGVRISAVTAVGTVTIGAFAGAGGLGWMINLGLNANDVNLVLLGAIPACMLALAVDAVLAMVERILTPEGLKSPDKIVHLSKPHRVLRTAAAAIAAFAVLVAPLLSMIPEAVGHDDEIVVGSENFTEALILGNIYSQLIQRNTNLKVDEKFNLDGTLVTMNAFDSGDIDMFTDYTGVLAPNVLDLDVSTDVDQVYEEVRDGMAQNHGAKVSLPLGFSNTYVLAMSREASERTGITTLSELVEQSGTLRLGCTVAFSQRPDLLPKMESELGVAFLSVEGLEGNIRYQAIASGQIDVTDAYETDAMVKKMDLVELEDDIAFFPPYQAISIARSDTLATYPELEPLMAKLEGAISGEDMMEMNYQVDIEGRTPRDVAVEFLQSKGLA</sequence>
<evidence type="ECO:0000256" key="2">
    <source>
        <dbReference type="ARBA" id="ARBA00022448"/>
    </source>
</evidence>
<keyword evidence="4 8" id="KW-1133">Transmembrane helix</keyword>
<dbReference type="PANTHER" id="PTHR30177:SF4">
    <property type="entry name" value="OSMOPROTECTANT IMPORT PERMEASE PROTEIN OSMW"/>
    <property type="match status" value="1"/>
</dbReference>
<dbReference type="FunFam" id="1.10.3720.10:FF:000001">
    <property type="entry name" value="Glycine betaine ABC transporter, permease"/>
    <property type="match status" value="1"/>
</dbReference>
<dbReference type="Pfam" id="PF00528">
    <property type="entry name" value="BPD_transp_1"/>
    <property type="match status" value="1"/>
</dbReference>
<name>A0A261FUP4_9BIFI</name>